<dbReference type="Pfam" id="PF07690">
    <property type="entry name" value="MFS_1"/>
    <property type="match status" value="1"/>
</dbReference>
<feature type="transmembrane region" description="Helical" evidence="5">
    <location>
        <begin position="299"/>
        <end position="316"/>
    </location>
</feature>
<comment type="subcellular location">
    <subcellularLocation>
        <location evidence="1">Membrane</location>
        <topology evidence="1">Multi-pass membrane protein</topology>
    </subcellularLocation>
</comment>
<keyword evidence="2 5" id="KW-0812">Transmembrane</keyword>
<keyword evidence="3 5" id="KW-1133">Transmembrane helix</keyword>
<proteinExistence type="predicted"/>
<dbReference type="InterPro" id="IPR011701">
    <property type="entry name" value="MFS"/>
</dbReference>
<gene>
    <name evidence="6" type="ORF">C1SCF055_LOCUS9947</name>
</gene>
<dbReference type="OrthoDB" id="422206at2759"/>
<dbReference type="Gene3D" id="1.20.1250.20">
    <property type="entry name" value="MFS general substrate transporter like domains"/>
    <property type="match status" value="2"/>
</dbReference>
<evidence type="ECO:0000256" key="1">
    <source>
        <dbReference type="ARBA" id="ARBA00004141"/>
    </source>
</evidence>
<evidence type="ECO:0000256" key="4">
    <source>
        <dbReference type="ARBA" id="ARBA00023136"/>
    </source>
</evidence>
<feature type="transmembrane region" description="Helical" evidence="5">
    <location>
        <begin position="80"/>
        <end position="101"/>
    </location>
</feature>
<dbReference type="EMBL" id="CAMXCT030000694">
    <property type="protein sequence ID" value="CAL4769538.1"/>
    <property type="molecule type" value="Genomic_DNA"/>
</dbReference>
<dbReference type="InterPro" id="IPR049680">
    <property type="entry name" value="FLVCR1-2_SLC49-like"/>
</dbReference>
<protein>
    <submittedName>
        <fullName evidence="7">Major facilitator superfamily (MFS) profile domain-containing protein</fullName>
    </submittedName>
</protein>
<feature type="transmembrane region" description="Helical" evidence="5">
    <location>
        <begin position="155"/>
        <end position="173"/>
    </location>
</feature>
<dbReference type="InterPro" id="IPR036259">
    <property type="entry name" value="MFS_trans_sf"/>
</dbReference>
<evidence type="ECO:0000313" key="6">
    <source>
        <dbReference type="EMBL" id="CAI3982226.1"/>
    </source>
</evidence>
<evidence type="ECO:0000256" key="3">
    <source>
        <dbReference type="ARBA" id="ARBA00022989"/>
    </source>
</evidence>
<dbReference type="PANTHER" id="PTHR10924">
    <property type="entry name" value="MAJOR FACILITATOR SUPERFAMILY PROTEIN-RELATED"/>
    <property type="match status" value="1"/>
</dbReference>
<reference evidence="7 8" key="2">
    <citation type="submission" date="2024-05" db="EMBL/GenBank/DDBJ databases">
        <authorList>
            <person name="Chen Y."/>
            <person name="Shah S."/>
            <person name="Dougan E. K."/>
            <person name="Thang M."/>
            <person name="Chan C."/>
        </authorList>
    </citation>
    <scope>NUCLEOTIDE SEQUENCE [LARGE SCALE GENOMIC DNA]</scope>
</reference>
<reference evidence="6" key="1">
    <citation type="submission" date="2022-10" db="EMBL/GenBank/DDBJ databases">
        <authorList>
            <person name="Chen Y."/>
            <person name="Dougan E. K."/>
            <person name="Chan C."/>
            <person name="Rhodes N."/>
            <person name="Thang M."/>
        </authorList>
    </citation>
    <scope>NUCLEOTIDE SEQUENCE</scope>
</reference>
<accession>A0A9P1C1P6</accession>
<sequence length="437" mass="46850">MSTDGVEGRRWLVLLCMFWLGLMQCVGWVTYSASPRIAAEYYGFENPKASIDLLLNWGPIMYLPVAPVVGYLVAKQAGNLWGVILSGAALTALGLCLRLVPNVIGLAPASGFTHALVHGGQALNGAAGPMNCVTPSALAALWFPASQRGIATSAVYAVQMSGPSVGFLLALGIRNSDHMVLLMFVEAAFALAVLGTWALLPREPKVPPSHSQELRLDASPPALPRRRWISTVVLVLAGSFSIGVFQCWSPALPTQLQGALPESLLKWFAIITATASVLGSCLCPPLMEALKLQWRLKSAMATMLLVQLVAFSIFAASLPDSPVAVWKEGPASPAWLMTWLVVASVAEGAVAPMVYELSAELTYPHSEGLTGAAFSWLLNFFGFVLLGIFPLVPPRYDSLMMMGACLVSLVLLCFVHAEYPRRMLDENVRSGLLPSEL</sequence>
<feature type="transmembrane region" description="Helical" evidence="5">
    <location>
        <begin position="12"/>
        <end position="33"/>
    </location>
</feature>
<dbReference type="AlphaFoldDB" id="A0A9P1C1P6"/>
<feature type="transmembrane region" description="Helical" evidence="5">
    <location>
        <begin position="179"/>
        <end position="200"/>
    </location>
</feature>
<dbReference type="PANTHER" id="PTHR10924:SF27">
    <property type="entry name" value="SOLUTE CARRIER FAMILY 49 MEMBER 4"/>
    <property type="match status" value="1"/>
</dbReference>
<name>A0A9P1C1P6_9DINO</name>
<dbReference type="SUPFAM" id="SSF103473">
    <property type="entry name" value="MFS general substrate transporter"/>
    <property type="match status" value="1"/>
</dbReference>
<feature type="transmembrane region" description="Helical" evidence="5">
    <location>
        <begin position="121"/>
        <end position="143"/>
    </location>
</feature>
<feature type="transmembrane region" description="Helical" evidence="5">
    <location>
        <begin position="369"/>
        <end position="392"/>
    </location>
</feature>
<dbReference type="GO" id="GO:0022857">
    <property type="term" value="F:transmembrane transporter activity"/>
    <property type="evidence" value="ECO:0007669"/>
    <property type="project" value="InterPro"/>
</dbReference>
<evidence type="ECO:0000256" key="2">
    <source>
        <dbReference type="ARBA" id="ARBA00022692"/>
    </source>
</evidence>
<evidence type="ECO:0000313" key="8">
    <source>
        <dbReference type="Proteomes" id="UP001152797"/>
    </source>
</evidence>
<feature type="transmembrane region" description="Helical" evidence="5">
    <location>
        <begin position="336"/>
        <end position="357"/>
    </location>
</feature>
<evidence type="ECO:0000256" key="5">
    <source>
        <dbReference type="SAM" id="Phobius"/>
    </source>
</evidence>
<keyword evidence="4 5" id="KW-0472">Membrane</keyword>
<feature type="transmembrane region" description="Helical" evidence="5">
    <location>
        <begin position="228"/>
        <end position="252"/>
    </location>
</feature>
<keyword evidence="8" id="KW-1185">Reference proteome</keyword>
<dbReference type="EMBL" id="CAMXCT020000694">
    <property type="protein sequence ID" value="CAL1135601.1"/>
    <property type="molecule type" value="Genomic_DNA"/>
</dbReference>
<feature type="transmembrane region" description="Helical" evidence="5">
    <location>
        <begin position="264"/>
        <end position="287"/>
    </location>
</feature>
<feature type="transmembrane region" description="Helical" evidence="5">
    <location>
        <begin position="398"/>
        <end position="417"/>
    </location>
</feature>
<organism evidence="6">
    <name type="scientific">Cladocopium goreaui</name>
    <dbReference type="NCBI Taxonomy" id="2562237"/>
    <lineage>
        <taxon>Eukaryota</taxon>
        <taxon>Sar</taxon>
        <taxon>Alveolata</taxon>
        <taxon>Dinophyceae</taxon>
        <taxon>Suessiales</taxon>
        <taxon>Symbiodiniaceae</taxon>
        <taxon>Cladocopium</taxon>
    </lineage>
</organism>
<dbReference type="Proteomes" id="UP001152797">
    <property type="component" value="Unassembled WGS sequence"/>
</dbReference>
<dbReference type="GO" id="GO:0016020">
    <property type="term" value="C:membrane"/>
    <property type="evidence" value="ECO:0007669"/>
    <property type="project" value="UniProtKB-SubCell"/>
</dbReference>
<feature type="transmembrane region" description="Helical" evidence="5">
    <location>
        <begin position="53"/>
        <end position="73"/>
    </location>
</feature>
<evidence type="ECO:0000313" key="7">
    <source>
        <dbReference type="EMBL" id="CAL4769538.1"/>
    </source>
</evidence>
<comment type="caution">
    <text evidence="6">The sequence shown here is derived from an EMBL/GenBank/DDBJ whole genome shotgun (WGS) entry which is preliminary data.</text>
</comment>
<dbReference type="EMBL" id="CAMXCT010000694">
    <property type="protein sequence ID" value="CAI3982226.1"/>
    <property type="molecule type" value="Genomic_DNA"/>
</dbReference>